<dbReference type="InterPro" id="IPR039420">
    <property type="entry name" value="WalR-like"/>
</dbReference>
<organism evidence="6 7">
    <name type="scientific">Bosea psychrotolerans</name>
    <dbReference type="NCBI Taxonomy" id="1871628"/>
    <lineage>
        <taxon>Bacteria</taxon>
        <taxon>Pseudomonadati</taxon>
        <taxon>Pseudomonadota</taxon>
        <taxon>Alphaproteobacteria</taxon>
        <taxon>Hyphomicrobiales</taxon>
        <taxon>Boseaceae</taxon>
        <taxon>Bosea</taxon>
    </lineage>
</organism>
<dbReference type="AlphaFoldDB" id="A0A2S4LVR6"/>
<dbReference type="PANTHER" id="PTHR48111">
    <property type="entry name" value="REGULATOR OF RPOS"/>
    <property type="match status" value="1"/>
</dbReference>
<dbReference type="InterPro" id="IPR036388">
    <property type="entry name" value="WH-like_DNA-bd_sf"/>
</dbReference>
<dbReference type="GO" id="GO:0000156">
    <property type="term" value="F:phosphorelay response regulator activity"/>
    <property type="evidence" value="ECO:0007669"/>
    <property type="project" value="TreeGrafter"/>
</dbReference>
<accession>A0A2S4LVR6</accession>
<dbReference type="Gene3D" id="3.40.50.2300">
    <property type="match status" value="1"/>
</dbReference>
<gene>
    <name evidence="6" type="ORF">CYD53_12452</name>
</gene>
<keyword evidence="2" id="KW-0597">Phosphoprotein</keyword>
<dbReference type="Proteomes" id="UP000236919">
    <property type="component" value="Unassembled WGS sequence"/>
</dbReference>
<dbReference type="PROSITE" id="PS50110">
    <property type="entry name" value="RESPONSE_REGULATORY"/>
    <property type="match status" value="1"/>
</dbReference>
<evidence type="ECO:0000256" key="2">
    <source>
        <dbReference type="PROSITE-ProRule" id="PRU00169"/>
    </source>
</evidence>
<dbReference type="Pfam" id="PF00072">
    <property type="entry name" value="Response_reg"/>
    <property type="match status" value="1"/>
</dbReference>
<evidence type="ECO:0000313" key="7">
    <source>
        <dbReference type="Proteomes" id="UP000236919"/>
    </source>
</evidence>
<comment type="caution">
    <text evidence="6">The sequence shown here is derived from an EMBL/GenBank/DDBJ whole genome shotgun (WGS) entry which is preliminary data.</text>
</comment>
<feature type="domain" description="Response regulatory" evidence="4">
    <location>
        <begin position="2"/>
        <end position="116"/>
    </location>
</feature>
<reference evidence="6 7" key="1">
    <citation type="submission" date="2018-01" db="EMBL/GenBank/DDBJ databases">
        <title>Genomic Encyclopedia of Type Strains, Phase III (KMG-III): the genomes of soil and plant-associated and newly described type strains.</title>
        <authorList>
            <person name="Whitman W."/>
        </authorList>
    </citation>
    <scope>NUCLEOTIDE SEQUENCE [LARGE SCALE GENOMIC DNA]</scope>
    <source>
        <strain evidence="6 7">1131</strain>
    </source>
</reference>
<dbReference type="GO" id="GO:0032993">
    <property type="term" value="C:protein-DNA complex"/>
    <property type="evidence" value="ECO:0007669"/>
    <property type="project" value="TreeGrafter"/>
</dbReference>
<dbReference type="PANTHER" id="PTHR48111:SF36">
    <property type="entry name" value="TRANSCRIPTIONAL REGULATORY PROTEIN CUTR"/>
    <property type="match status" value="1"/>
</dbReference>
<dbReference type="SUPFAM" id="SSF52172">
    <property type="entry name" value="CheY-like"/>
    <property type="match status" value="1"/>
</dbReference>
<dbReference type="GO" id="GO:0005829">
    <property type="term" value="C:cytosol"/>
    <property type="evidence" value="ECO:0007669"/>
    <property type="project" value="TreeGrafter"/>
</dbReference>
<dbReference type="InterPro" id="IPR011006">
    <property type="entry name" value="CheY-like_superfamily"/>
</dbReference>
<evidence type="ECO:0000259" key="5">
    <source>
        <dbReference type="PROSITE" id="PS51755"/>
    </source>
</evidence>
<dbReference type="SMART" id="SM00862">
    <property type="entry name" value="Trans_reg_C"/>
    <property type="match status" value="1"/>
</dbReference>
<evidence type="ECO:0000313" key="6">
    <source>
        <dbReference type="EMBL" id="POR46524.1"/>
    </source>
</evidence>
<dbReference type="Pfam" id="PF00486">
    <property type="entry name" value="Trans_reg_C"/>
    <property type="match status" value="1"/>
</dbReference>
<dbReference type="InterPro" id="IPR001867">
    <property type="entry name" value="OmpR/PhoB-type_DNA-bd"/>
</dbReference>
<dbReference type="Gene3D" id="1.10.10.10">
    <property type="entry name" value="Winged helix-like DNA-binding domain superfamily/Winged helix DNA-binding domain"/>
    <property type="match status" value="1"/>
</dbReference>
<dbReference type="InterPro" id="IPR001789">
    <property type="entry name" value="Sig_transdc_resp-reg_receiver"/>
</dbReference>
<keyword evidence="1 3" id="KW-0238">DNA-binding</keyword>
<evidence type="ECO:0000256" key="1">
    <source>
        <dbReference type="ARBA" id="ARBA00023125"/>
    </source>
</evidence>
<dbReference type="OrthoDB" id="9802426at2"/>
<dbReference type="RefSeq" id="WP_103721061.1">
    <property type="nucleotide sequence ID" value="NZ_PQFZ01000024.1"/>
</dbReference>
<dbReference type="EMBL" id="PQFZ01000024">
    <property type="protein sequence ID" value="POR46524.1"/>
    <property type="molecule type" value="Genomic_DNA"/>
</dbReference>
<dbReference type="PROSITE" id="PS51755">
    <property type="entry name" value="OMPR_PHOB"/>
    <property type="match status" value="1"/>
</dbReference>
<dbReference type="CDD" id="cd00383">
    <property type="entry name" value="trans_reg_C"/>
    <property type="match status" value="1"/>
</dbReference>
<dbReference type="GO" id="GO:0006355">
    <property type="term" value="P:regulation of DNA-templated transcription"/>
    <property type="evidence" value="ECO:0007669"/>
    <property type="project" value="InterPro"/>
</dbReference>
<sequence>MRLLVIEDDADLGPWLRDALEKALGGADLVVTLDEARAALRVRPLDLVVMDRRLPDGDAVELISTMRRLSPRPSILVLTALDDPNDIAKALDAGADDYLAKPFEPVELIARAKAVLRRNQLDQKGISSVANLRFDTFARAAYIDDQPLILPRRELALLEALMRRAGQVVLRENLENAVYGFDDEIQSNAIDAHLSRLRKRLREHGCQAEIRPLRGIGYLMADLA</sequence>
<name>A0A2S4LVR6_9HYPH</name>
<feature type="domain" description="OmpR/PhoB-type" evidence="5">
    <location>
        <begin position="124"/>
        <end position="222"/>
    </location>
</feature>
<evidence type="ECO:0000259" key="4">
    <source>
        <dbReference type="PROSITE" id="PS50110"/>
    </source>
</evidence>
<proteinExistence type="predicted"/>
<dbReference type="GO" id="GO:0000976">
    <property type="term" value="F:transcription cis-regulatory region binding"/>
    <property type="evidence" value="ECO:0007669"/>
    <property type="project" value="TreeGrafter"/>
</dbReference>
<evidence type="ECO:0000256" key="3">
    <source>
        <dbReference type="PROSITE-ProRule" id="PRU01091"/>
    </source>
</evidence>
<protein>
    <submittedName>
        <fullName evidence="6">DNA-binding response OmpR family regulator</fullName>
    </submittedName>
</protein>
<dbReference type="SMART" id="SM00448">
    <property type="entry name" value="REC"/>
    <property type="match status" value="1"/>
</dbReference>
<keyword evidence="7" id="KW-1185">Reference proteome</keyword>
<feature type="modified residue" description="4-aspartylphosphate" evidence="2">
    <location>
        <position position="51"/>
    </location>
</feature>
<feature type="DNA-binding region" description="OmpR/PhoB-type" evidence="3">
    <location>
        <begin position="124"/>
        <end position="222"/>
    </location>
</feature>